<keyword evidence="1" id="KW-0812">Transmembrane</keyword>
<sequence>MQASATIGRPRELSQPKVCCASRSAIAIVGGLVVSQLLTLYATPVVYLCLDRLSARRLSLRPCRVRPGHLG</sequence>
<keyword evidence="3" id="KW-1185">Reference proteome</keyword>
<reference evidence="2 3" key="1">
    <citation type="submission" date="2023-08" db="EMBL/GenBank/DDBJ databases">
        <title>Implementing the SeqCode for naming new Mesorhizobium species isolated from Vachellia karroo root nodules.</title>
        <authorList>
            <person name="Van Lill M."/>
        </authorList>
    </citation>
    <scope>NUCLEOTIDE SEQUENCE [LARGE SCALE GENOMIC DNA]</scope>
    <source>
        <strain evidence="2 3">VK23A</strain>
    </source>
</reference>
<keyword evidence="1" id="KW-0472">Membrane</keyword>
<name>A0ABU4XPM2_9HYPH</name>
<feature type="transmembrane region" description="Helical" evidence="1">
    <location>
        <begin position="25"/>
        <end position="50"/>
    </location>
</feature>
<evidence type="ECO:0000256" key="1">
    <source>
        <dbReference type="SAM" id="Phobius"/>
    </source>
</evidence>
<keyword evidence="1" id="KW-1133">Transmembrane helix</keyword>
<comment type="caution">
    <text evidence="2">The sequence shown here is derived from an EMBL/GenBank/DDBJ whole genome shotgun (WGS) entry which is preliminary data.</text>
</comment>
<evidence type="ECO:0000313" key="3">
    <source>
        <dbReference type="Proteomes" id="UP001271780"/>
    </source>
</evidence>
<evidence type="ECO:0000313" key="2">
    <source>
        <dbReference type="EMBL" id="MDX8475567.1"/>
    </source>
</evidence>
<protein>
    <submittedName>
        <fullName evidence="2">Uncharacterized protein</fullName>
    </submittedName>
</protein>
<proteinExistence type="predicted"/>
<dbReference type="EMBL" id="JAVIIZ010000021">
    <property type="protein sequence ID" value="MDX8475567.1"/>
    <property type="molecule type" value="Genomic_DNA"/>
</dbReference>
<accession>A0ABU4XPM2</accession>
<gene>
    <name evidence="2" type="ORF">RFM27_26120</name>
</gene>
<dbReference type="Proteomes" id="UP001271780">
    <property type="component" value="Unassembled WGS sequence"/>
</dbReference>
<organism evidence="2 3">
    <name type="scientific">Mesorhizobium dulcispinae</name>
    <dbReference type="NCBI Taxonomy" id="3072316"/>
    <lineage>
        <taxon>Bacteria</taxon>
        <taxon>Pseudomonadati</taxon>
        <taxon>Pseudomonadota</taxon>
        <taxon>Alphaproteobacteria</taxon>
        <taxon>Hyphomicrobiales</taxon>
        <taxon>Phyllobacteriaceae</taxon>
        <taxon>Mesorhizobium</taxon>
    </lineage>
</organism>